<accession>A0AAE1BT75</accession>
<proteinExistence type="predicted"/>
<evidence type="ECO:0000256" key="1">
    <source>
        <dbReference type="SAM" id="MobiDB-lite"/>
    </source>
</evidence>
<protein>
    <submittedName>
        <fullName evidence="4">Uncharacterized protein</fullName>
    </submittedName>
</protein>
<keyword evidence="3" id="KW-0732">Signal</keyword>
<feature type="signal peptide" evidence="3">
    <location>
        <begin position="1"/>
        <end position="20"/>
    </location>
</feature>
<evidence type="ECO:0000313" key="4">
    <source>
        <dbReference type="EMBL" id="KAK3856441.1"/>
    </source>
</evidence>
<gene>
    <name evidence="4" type="ORF">Pcinc_037235</name>
</gene>
<name>A0AAE1BT75_PETCI</name>
<organism evidence="4 5">
    <name type="scientific">Petrolisthes cinctipes</name>
    <name type="common">Flat porcelain crab</name>
    <dbReference type="NCBI Taxonomy" id="88211"/>
    <lineage>
        <taxon>Eukaryota</taxon>
        <taxon>Metazoa</taxon>
        <taxon>Ecdysozoa</taxon>
        <taxon>Arthropoda</taxon>
        <taxon>Crustacea</taxon>
        <taxon>Multicrustacea</taxon>
        <taxon>Malacostraca</taxon>
        <taxon>Eumalacostraca</taxon>
        <taxon>Eucarida</taxon>
        <taxon>Decapoda</taxon>
        <taxon>Pleocyemata</taxon>
        <taxon>Anomura</taxon>
        <taxon>Galatheoidea</taxon>
        <taxon>Porcellanidae</taxon>
        <taxon>Petrolisthes</taxon>
    </lineage>
</organism>
<dbReference type="AlphaFoldDB" id="A0AAE1BT75"/>
<feature type="region of interest" description="Disordered" evidence="1">
    <location>
        <begin position="131"/>
        <end position="154"/>
    </location>
</feature>
<evidence type="ECO:0000256" key="2">
    <source>
        <dbReference type="SAM" id="Phobius"/>
    </source>
</evidence>
<feature type="compositionally biased region" description="Pro residues" evidence="1">
    <location>
        <begin position="220"/>
        <end position="232"/>
    </location>
</feature>
<evidence type="ECO:0000256" key="3">
    <source>
        <dbReference type="SAM" id="SignalP"/>
    </source>
</evidence>
<comment type="caution">
    <text evidence="4">The sequence shown here is derived from an EMBL/GenBank/DDBJ whole genome shotgun (WGS) entry which is preliminary data.</text>
</comment>
<keyword evidence="2" id="KW-0472">Membrane</keyword>
<feature type="region of interest" description="Disordered" evidence="1">
    <location>
        <begin position="217"/>
        <end position="238"/>
    </location>
</feature>
<feature type="compositionally biased region" description="Low complexity" evidence="1">
    <location>
        <begin position="139"/>
        <end position="154"/>
    </location>
</feature>
<dbReference type="Proteomes" id="UP001286313">
    <property type="component" value="Unassembled WGS sequence"/>
</dbReference>
<keyword evidence="5" id="KW-1185">Reference proteome</keyword>
<dbReference type="EMBL" id="JAWQEG010005884">
    <property type="protein sequence ID" value="KAK3856441.1"/>
    <property type="molecule type" value="Genomic_DNA"/>
</dbReference>
<reference evidence="4" key="1">
    <citation type="submission" date="2023-10" db="EMBL/GenBank/DDBJ databases">
        <title>Genome assemblies of two species of porcelain crab, Petrolisthes cinctipes and Petrolisthes manimaculis (Anomura: Porcellanidae).</title>
        <authorList>
            <person name="Angst P."/>
        </authorList>
    </citation>
    <scope>NUCLEOTIDE SEQUENCE</scope>
    <source>
        <strain evidence="4">PB745_01</strain>
        <tissue evidence="4">Gill</tissue>
    </source>
</reference>
<feature type="chain" id="PRO_5041999431" evidence="3">
    <location>
        <begin position="21"/>
        <end position="277"/>
    </location>
</feature>
<keyword evidence="2" id="KW-0812">Transmembrane</keyword>
<sequence>MAPVMTWMMMMMMMAGGATSYIVHTSQGKDGSLPVNFRNNDLILIRPAYAYTTVSITINNQIPSQYTLPTADALYRVTWNIIWEDGIIYYVVNLFHESYTISSVTSPLLIQSDHPVAWVVCTKSRACDLPEFPPPPPTTTTTTTTTSTTATPTPTTTVAVLTSSPAPFSTDRTCFTVVVVLGVVCGILALTTLTFAVCFCRASRRMTASKVDQAMATAPVLPPGPPPPPPSTAPGSWENYYHYSGNQHSMRKNSEHSSENSLYGAFDGDALSMGHIQ</sequence>
<feature type="transmembrane region" description="Helical" evidence="2">
    <location>
        <begin position="175"/>
        <end position="200"/>
    </location>
</feature>
<keyword evidence="2" id="KW-1133">Transmembrane helix</keyword>
<evidence type="ECO:0000313" key="5">
    <source>
        <dbReference type="Proteomes" id="UP001286313"/>
    </source>
</evidence>